<keyword evidence="2" id="KW-1133">Transmembrane helix</keyword>
<organism evidence="3 4">
    <name type="scientific">Cinnamomum micranthum f. kanehirae</name>
    <dbReference type="NCBI Taxonomy" id="337451"/>
    <lineage>
        <taxon>Eukaryota</taxon>
        <taxon>Viridiplantae</taxon>
        <taxon>Streptophyta</taxon>
        <taxon>Embryophyta</taxon>
        <taxon>Tracheophyta</taxon>
        <taxon>Spermatophyta</taxon>
        <taxon>Magnoliopsida</taxon>
        <taxon>Magnoliidae</taxon>
        <taxon>Laurales</taxon>
        <taxon>Lauraceae</taxon>
        <taxon>Cinnamomum</taxon>
    </lineage>
</organism>
<proteinExistence type="predicted"/>
<dbReference type="PANTHER" id="PTHR34291">
    <property type="entry name" value="HYDROXYPROLINE-RICH GLYCOPROTEIN FAMILY PROTEIN"/>
    <property type="match status" value="1"/>
</dbReference>
<name>A0A3S4N8S0_9MAGN</name>
<evidence type="ECO:0000313" key="4">
    <source>
        <dbReference type="Proteomes" id="UP000283530"/>
    </source>
</evidence>
<evidence type="ECO:0000256" key="2">
    <source>
        <dbReference type="SAM" id="Phobius"/>
    </source>
</evidence>
<feature type="compositionally biased region" description="Polar residues" evidence="1">
    <location>
        <begin position="69"/>
        <end position="87"/>
    </location>
</feature>
<feature type="region of interest" description="Disordered" evidence="1">
    <location>
        <begin position="67"/>
        <end position="92"/>
    </location>
</feature>
<evidence type="ECO:0000313" key="3">
    <source>
        <dbReference type="EMBL" id="RWR74067.1"/>
    </source>
</evidence>
<gene>
    <name evidence="3" type="ORF">CKAN_00238100</name>
</gene>
<dbReference type="AlphaFoldDB" id="A0A3S4N8S0"/>
<protein>
    <submittedName>
        <fullName evidence="3">Hydroxyproline-rich glycoprotein family protein</fullName>
    </submittedName>
</protein>
<dbReference type="InterPro" id="IPR037699">
    <property type="entry name" value="At5g65660-like"/>
</dbReference>
<dbReference type="Proteomes" id="UP000283530">
    <property type="component" value="Unassembled WGS sequence"/>
</dbReference>
<accession>A0A3S4N8S0</accession>
<dbReference type="EMBL" id="QPKB01000001">
    <property type="protein sequence ID" value="RWR74067.1"/>
    <property type="molecule type" value="Genomic_DNA"/>
</dbReference>
<evidence type="ECO:0000256" key="1">
    <source>
        <dbReference type="SAM" id="MobiDB-lite"/>
    </source>
</evidence>
<keyword evidence="4" id="KW-1185">Reference proteome</keyword>
<sequence length="135" mass="14761">MDGHDQTLAHHVDTSRPDIGFPLGTALLLLVAFSLSGIFSCCYHWDKIRSLSRHLSADTDTVTETATVQYPSKSTPVDVSSKQNHSESLPVLMPGDRIPKYIARPCPSDTLVPPEKIIVVVQTPPSTPLWTSIDP</sequence>
<keyword evidence="2" id="KW-0472">Membrane</keyword>
<comment type="caution">
    <text evidence="3">The sequence shown here is derived from an EMBL/GenBank/DDBJ whole genome shotgun (WGS) entry which is preliminary data.</text>
</comment>
<dbReference type="PANTHER" id="PTHR34291:SF1">
    <property type="entry name" value="HYDROXYPROLINE-RICH GLYCOPROTEIN FAMILY PROTEIN"/>
    <property type="match status" value="1"/>
</dbReference>
<reference evidence="3 4" key="1">
    <citation type="journal article" date="2019" name="Nat. Plants">
        <title>Stout camphor tree genome fills gaps in understanding of flowering plant genome evolution.</title>
        <authorList>
            <person name="Chaw S.M."/>
            <person name="Liu Y.C."/>
            <person name="Wu Y.W."/>
            <person name="Wang H.Y."/>
            <person name="Lin C.I."/>
            <person name="Wu C.S."/>
            <person name="Ke H.M."/>
            <person name="Chang L.Y."/>
            <person name="Hsu C.Y."/>
            <person name="Yang H.T."/>
            <person name="Sudianto E."/>
            <person name="Hsu M.H."/>
            <person name="Wu K.P."/>
            <person name="Wang L.N."/>
            <person name="Leebens-Mack J.H."/>
            <person name="Tsai I.J."/>
        </authorList>
    </citation>
    <scope>NUCLEOTIDE SEQUENCE [LARGE SCALE GENOMIC DNA]</scope>
    <source>
        <strain evidence="4">cv. Chaw 1501</strain>
        <tissue evidence="3">Young leaves</tissue>
    </source>
</reference>
<feature type="transmembrane region" description="Helical" evidence="2">
    <location>
        <begin position="20"/>
        <end position="45"/>
    </location>
</feature>
<dbReference type="OrthoDB" id="1936969at2759"/>
<keyword evidence="2" id="KW-0812">Transmembrane</keyword>